<evidence type="ECO:0000313" key="1">
    <source>
        <dbReference type="EMBL" id="MFC3882568.1"/>
    </source>
</evidence>
<name>A0ABV8AX61_9BACI</name>
<reference evidence="2" key="1">
    <citation type="journal article" date="2019" name="Int. J. Syst. Evol. Microbiol.">
        <title>The Global Catalogue of Microorganisms (GCM) 10K type strain sequencing project: providing services to taxonomists for standard genome sequencing and annotation.</title>
        <authorList>
            <consortium name="The Broad Institute Genomics Platform"/>
            <consortium name="The Broad Institute Genome Sequencing Center for Infectious Disease"/>
            <person name="Wu L."/>
            <person name="Ma J."/>
        </authorList>
    </citation>
    <scope>NUCLEOTIDE SEQUENCE [LARGE SCALE GENOMIC DNA]</scope>
    <source>
        <strain evidence="2">CCUG 61889</strain>
    </source>
</reference>
<evidence type="ECO:0000313" key="2">
    <source>
        <dbReference type="Proteomes" id="UP001595752"/>
    </source>
</evidence>
<dbReference type="NCBIfam" id="TIGR02530">
    <property type="entry name" value="flg_new"/>
    <property type="match status" value="1"/>
</dbReference>
<dbReference type="RefSeq" id="WP_377912164.1">
    <property type="nucleotide sequence ID" value="NZ_JBHRZT010000020.1"/>
</dbReference>
<gene>
    <name evidence="1" type="ORF">ACFOU2_03335</name>
</gene>
<proteinExistence type="predicted"/>
<accession>A0ABV8AX61</accession>
<keyword evidence="1" id="KW-0969">Cilium</keyword>
<dbReference type="Proteomes" id="UP001595752">
    <property type="component" value="Unassembled WGS sequence"/>
</dbReference>
<sequence length="125" mass="14381">MDRRIAHSFHTTPIPRPSIKKNVGISNHSFKDQFCSEMQKTELKISKHARERMNERDIQIGDNEWNELEEKVMEARKKGVNDSLVLMKDVALIVSAKNNTIVTAMNRDETKSQIFTNINGTIVIE</sequence>
<dbReference type="EMBL" id="JBHRZT010000020">
    <property type="protein sequence ID" value="MFC3882568.1"/>
    <property type="molecule type" value="Genomic_DNA"/>
</dbReference>
<protein>
    <submittedName>
        <fullName evidence="1">TIGR02530 family flagellar biosynthesis protein</fullName>
    </submittedName>
</protein>
<keyword evidence="1" id="KW-0966">Cell projection</keyword>
<keyword evidence="1" id="KW-0282">Flagellum</keyword>
<organism evidence="1 2">
    <name type="scientific">Bacillus songklensis</name>
    <dbReference type="NCBI Taxonomy" id="1069116"/>
    <lineage>
        <taxon>Bacteria</taxon>
        <taxon>Bacillati</taxon>
        <taxon>Bacillota</taxon>
        <taxon>Bacilli</taxon>
        <taxon>Bacillales</taxon>
        <taxon>Bacillaceae</taxon>
        <taxon>Bacillus</taxon>
    </lineage>
</organism>
<comment type="caution">
    <text evidence="1">The sequence shown here is derived from an EMBL/GenBank/DDBJ whole genome shotgun (WGS) entry which is preliminary data.</text>
</comment>
<dbReference type="InterPro" id="IPR013367">
    <property type="entry name" value="Flagellar_put"/>
</dbReference>
<keyword evidence="2" id="KW-1185">Reference proteome</keyword>
<dbReference type="Pfam" id="PF12611">
    <property type="entry name" value="Flagellar_put"/>
    <property type="match status" value="1"/>
</dbReference>